<dbReference type="OrthoDB" id="6164159at2759"/>
<name>A0A8B6CFA5_MYTGA</name>
<evidence type="ECO:0000313" key="2">
    <source>
        <dbReference type="EMBL" id="VDI03140.1"/>
    </source>
</evidence>
<organism evidence="2 3">
    <name type="scientific">Mytilus galloprovincialis</name>
    <name type="common">Mediterranean mussel</name>
    <dbReference type="NCBI Taxonomy" id="29158"/>
    <lineage>
        <taxon>Eukaryota</taxon>
        <taxon>Metazoa</taxon>
        <taxon>Spiralia</taxon>
        <taxon>Lophotrochozoa</taxon>
        <taxon>Mollusca</taxon>
        <taxon>Bivalvia</taxon>
        <taxon>Autobranchia</taxon>
        <taxon>Pteriomorphia</taxon>
        <taxon>Mytilida</taxon>
        <taxon>Mytiloidea</taxon>
        <taxon>Mytilidae</taxon>
        <taxon>Mytilinae</taxon>
        <taxon>Mytilus</taxon>
    </lineage>
</organism>
<reference evidence="2" key="1">
    <citation type="submission" date="2018-11" db="EMBL/GenBank/DDBJ databases">
        <authorList>
            <person name="Alioto T."/>
            <person name="Alioto T."/>
        </authorList>
    </citation>
    <scope>NUCLEOTIDE SEQUENCE</scope>
</reference>
<protein>
    <recommendedName>
        <fullName evidence="1">Farnesoic acid O-methyl transferase domain-containing protein</fullName>
    </recommendedName>
</protein>
<keyword evidence="3" id="KW-1185">Reference proteome</keyword>
<feature type="domain" description="Farnesoic acid O-methyl transferase" evidence="1">
    <location>
        <begin position="56"/>
        <end position="135"/>
    </location>
</feature>
<evidence type="ECO:0000259" key="1">
    <source>
        <dbReference type="Pfam" id="PF12248"/>
    </source>
</evidence>
<proteinExistence type="predicted"/>
<comment type="caution">
    <text evidence="2">The sequence shown here is derived from an EMBL/GenBank/DDBJ whole genome shotgun (WGS) entry which is preliminary data.</text>
</comment>
<accession>A0A8B6CFA5</accession>
<dbReference type="EMBL" id="UYJE01001565">
    <property type="protein sequence ID" value="VDI03140.1"/>
    <property type="molecule type" value="Genomic_DNA"/>
</dbReference>
<dbReference type="AlphaFoldDB" id="A0A8B6CFA5"/>
<dbReference type="Proteomes" id="UP000596742">
    <property type="component" value="Unassembled WGS sequence"/>
</dbReference>
<gene>
    <name evidence="2" type="ORF">MGAL_10B079289</name>
</gene>
<evidence type="ECO:0000313" key="3">
    <source>
        <dbReference type="Proteomes" id="UP000596742"/>
    </source>
</evidence>
<dbReference type="InterPro" id="IPR022041">
    <property type="entry name" value="Methyltransf_FA"/>
</dbReference>
<dbReference type="Pfam" id="PF12248">
    <property type="entry name" value="Methyltransf_FA"/>
    <property type="match status" value="1"/>
</dbReference>
<sequence>MPKESIPTKMISLSCICIMLFKTVLRINGLPLAFTITHPDDKLISTEGVSLSHVNFLQFDAKGYRDVTMSFHDAQFHIIIGGWGNTKSTLYIGELVYPPDDEYNGSLLSSSEYKQFWVSWNSFQVYVGLGNVGGNGVILYGEPQCPIKVIDSIFASDFGETLYYRHLRGRLNVAFFWLNLTACMEVLHPPQRKERNFCLNDDLPSNITNPELRLGVTDLEQMALGFCQQYNGRRTETMQ</sequence>